<dbReference type="InterPro" id="IPR012337">
    <property type="entry name" value="RNaseH-like_sf"/>
</dbReference>
<dbReference type="CDD" id="cd06222">
    <property type="entry name" value="RNase_H_like"/>
    <property type="match status" value="1"/>
</dbReference>
<evidence type="ECO:0008006" key="6">
    <source>
        <dbReference type="Google" id="ProtNLM"/>
    </source>
</evidence>
<feature type="domain" description="Reverse transcriptase zinc-binding" evidence="3">
    <location>
        <begin position="11"/>
        <end position="81"/>
    </location>
</feature>
<dbReference type="Pfam" id="PF13966">
    <property type="entry name" value="zf-RVT"/>
    <property type="match status" value="1"/>
</dbReference>
<dbReference type="PANTHER" id="PTHR47074:SF11">
    <property type="entry name" value="REVERSE TRANSCRIPTASE-LIKE PROTEIN"/>
    <property type="match status" value="1"/>
</dbReference>
<dbReference type="AlphaFoldDB" id="A0AAV2F903"/>
<evidence type="ECO:0000256" key="1">
    <source>
        <dbReference type="SAM" id="MobiDB-lite"/>
    </source>
</evidence>
<dbReference type="GO" id="GO:0003676">
    <property type="term" value="F:nucleic acid binding"/>
    <property type="evidence" value="ECO:0007669"/>
    <property type="project" value="InterPro"/>
</dbReference>
<feature type="region of interest" description="Disordered" evidence="1">
    <location>
        <begin position="154"/>
        <end position="183"/>
    </location>
</feature>
<evidence type="ECO:0000313" key="5">
    <source>
        <dbReference type="Proteomes" id="UP001497516"/>
    </source>
</evidence>
<dbReference type="EMBL" id="OZ034819">
    <property type="protein sequence ID" value="CAL1394709.1"/>
    <property type="molecule type" value="Genomic_DNA"/>
</dbReference>
<dbReference type="PANTHER" id="PTHR47074">
    <property type="entry name" value="BNAC02G40300D PROTEIN"/>
    <property type="match status" value="1"/>
</dbReference>
<protein>
    <recommendedName>
        <fullName evidence="6">Reverse transcriptase zinc-binding domain-containing protein</fullName>
    </recommendedName>
</protein>
<dbReference type="InterPro" id="IPR036397">
    <property type="entry name" value="RNaseH_sf"/>
</dbReference>
<dbReference type="InterPro" id="IPR002156">
    <property type="entry name" value="RNaseH_domain"/>
</dbReference>
<sequence>MQGPIDRVSEASKDRWKWLWSLSIPPKLKIFIWRIFRGALASKENLHARKFSPSMTCPLCAHPSESIHHCLFTCPHAAEGWRQEWPSLPTPASCTLFMAWLTSLVPRFLILSIQKIIFLLWQTWKARNKQIFKNTSPWPPVTIAKAALAHHQWTSCPKKPPTATFPAQSTPTPNHSSSPPSSHDFEIHCDGSFFSDPQEAAYGVVVLNSHGQVCDGKAEILHCFPPLEAEAKALLVGYRLATDLHSPGLVCSDCLPLVKAMQDHPRKWPWRAAAWISTIKQMMDSNPLIRVSHIGRKSNVKANWVARSFYNK</sequence>
<dbReference type="InterPro" id="IPR052929">
    <property type="entry name" value="RNase_H-like_EbsB-rel"/>
</dbReference>
<keyword evidence="5" id="KW-1185">Reference proteome</keyword>
<feature type="compositionally biased region" description="Low complexity" evidence="1">
    <location>
        <begin position="169"/>
        <end position="182"/>
    </location>
</feature>
<dbReference type="GO" id="GO:0004523">
    <property type="term" value="F:RNA-DNA hybrid ribonuclease activity"/>
    <property type="evidence" value="ECO:0007669"/>
    <property type="project" value="InterPro"/>
</dbReference>
<reference evidence="4 5" key="1">
    <citation type="submission" date="2024-04" db="EMBL/GenBank/DDBJ databases">
        <authorList>
            <person name="Fracassetti M."/>
        </authorList>
    </citation>
    <scope>NUCLEOTIDE SEQUENCE [LARGE SCALE GENOMIC DNA]</scope>
</reference>
<name>A0AAV2F903_9ROSI</name>
<organism evidence="4 5">
    <name type="scientific">Linum trigynum</name>
    <dbReference type="NCBI Taxonomy" id="586398"/>
    <lineage>
        <taxon>Eukaryota</taxon>
        <taxon>Viridiplantae</taxon>
        <taxon>Streptophyta</taxon>
        <taxon>Embryophyta</taxon>
        <taxon>Tracheophyta</taxon>
        <taxon>Spermatophyta</taxon>
        <taxon>Magnoliopsida</taxon>
        <taxon>eudicotyledons</taxon>
        <taxon>Gunneridae</taxon>
        <taxon>Pentapetalae</taxon>
        <taxon>rosids</taxon>
        <taxon>fabids</taxon>
        <taxon>Malpighiales</taxon>
        <taxon>Linaceae</taxon>
        <taxon>Linum</taxon>
    </lineage>
</organism>
<dbReference type="Gene3D" id="3.30.420.10">
    <property type="entry name" value="Ribonuclease H-like superfamily/Ribonuclease H"/>
    <property type="match status" value="1"/>
</dbReference>
<feature type="domain" description="RNase H type-1" evidence="2">
    <location>
        <begin position="189"/>
        <end position="307"/>
    </location>
</feature>
<dbReference type="Pfam" id="PF13456">
    <property type="entry name" value="RVT_3"/>
    <property type="match status" value="1"/>
</dbReference>
<dbReference type="Proteomes" id="UP001497516">
    <property type="component" value="Chromosome 6"/>
</dbReference>
<dbReference type="InterPro" id="IPR044730">
    <property type="entry name" value="RNase_H-like_dom_plant"/>
</dbReference>
<accession>A0AAV2F903</accession>
<evidence type="ECO:0000259" key="2">
    <source>
        <dbReference type="Pfam" id="PF13456"/>
    </source>
</evidence>
<dbReference type="InterPro" id="IPR026960">
    <property type="entry name" value="RVT-Znf"/>
</dbReference>
<gene>
    <name evidence="4" type="ORF">LTRI10_LOCUS35194</name>
</gene>
<evidence type="ECO:0000259" key="3">
    <source>
        <dbReference type="Pfam" id="PF13966"/>
    </source>
</evidence>
<proteinExistence type="predicted"/>
<evidence type="ECO:0000313" key="4">
    <source>
        <dbReference type="EMBL" id="CAL1394709.1"/>
    </source>
</evidence>
<dbReference type="SUPFAM" id="SSF53098">
    <property type="entry name" value="Ribonuclease H-like"/>
    <property type="match status" value="1"/>
</dbReference>